<dbReference type="Gene3D" id="3.30.60.30">
    <property type="match status" value="1"/>
</dbReference>
<dbReference type="InterPro" id="IPR036058">
    <property type="entry name" value="Kazal_dom_sf"/>
</dbReference>
<gene>
    <name evidence="3" type="primary">LOC108020806</name>
</gene>
<proteinExistence type="predicted"/>
<sequence length="98" mass="11232">MKCVGIFLIISVGLLALAQADSGKGRCPRPCTRDYKPVCAEWRRGVVRAIVSRCTFSNRCGLDNQRCRTNQNWVVVDERRKCWRETPDCDELRKSAEL</sequence>
<dbReference type="GeneID" id="108020806"/>
<organism evidence="2 3">
    <name type="scientific">Drosophila suzukii</name>
    <name type="common">Spotted-wing drosophila fruit fly</name>
    <dbReference type="NCBI Taxonomy" id="28584"/>
    <lineage>
        <taxon>Eukaryota</taxon>
        <taxon>Metazoa</taxon>
        <taxon>Ecdysozoa</taxon>
        <taxon>Arthropoda</taxon>
        <taxon>Hexapoda</taxon>
        <taxon>Insecta</taxon>
        <taxon>Pterygota</taxon>
        <taxon>Neoptera</taxon>
        <taxon>Endopterygota</taxon>
        <taxon>Diptera</taxon>
        <taxon>Brachycera</taxon>
        <taxon>Muscomorpha</taxon>
        <taxon>Ephydroidea</taxon>
        <taxon>Drosophilidae</taxon>
        <taxon>Drosophila</taxon>
        <taxon>Sophophora</taxon>
    </lineage>
</organism>
<dbReference type="SUPFAM" id="SSF100895">
    <property type="entry name" value="Kazal-type serine protease inhibitors"/>
    <property type="match status" value="1"/>
</dbReference>
<dbReference type="RefSeq" id="XP_016944676.3">
    <property type="nucleotide sequence ID" value="XM_017089187.4"/>
</dbReference>
<feature type="signal peptide" evidence="1">
    <location>
        <begin position="1"/>
        <end position="20"/>
    </location>
</feature>
<keyword evidence="2" id="KW-1185">Reference proteome</keyword>
<feature type="chain" id="PRO_5044254545" evidence="1">
    <location>
        <begin position="21"/>
        <end position="98"/>
    </location>
</feature>
<reference evidence="3" key="1">
    <citation type="submission" date="2025-08" db="UniProtKB">
        <authorList>
            <consortium name="RefSeq"/>
        </authorList>
    </citation>
    <scope>IDENTIFICATION</scope>
</reference>
<dbReference type="Proteomes" id="UP001652628">
    <property type="component" value="Chromosome 3"/>
</dbReference>
<dbReference type="AlphaFoldDB" id="A0AB39ZWQ0"/>
<accession>A0AB39ZWQ0</accession>
<evidence type="ECO:0000313" key="2">
    <source>
        <dbReference type="Proteomes" id="UP001652628"/>
    </source>
</evidence>
<keyword evidence="1" id="KW-0732">Signal</keyword>
<evidence type="ECO:0000256" key="1">
    <source>
        <dbReference type="SAM" id="SignalP"/>
    </source>
</evidence>
<evidence type="ECO:0000313" key="3">
    <source>
        <dbReference type="RefSeq" id="XP_016944676.3"/>
    </source>
</evidence>
<name>A0AB39ZWQ0_DROSZ</name>
<protein>
    <submittedName>
        <fullName evidence="3">Turripeptide Pal9.2</fullName>
    </submittedName>
</protein>